<feature type="transmembrane region" description="Helical" evidence="5">
    <location>
        <begin position="510"/>
        <end position="529"/>
    </location>
</feature>
<reference evidence="8 9" key="1">
    <citation type="submission" date="2019-12" db="EMBL/GenBank/DDBJ databases">
        <authorList>
            <person name="Dong K."/>
        </authorList>
    </citation>
    <scope>NUCLEOTIDE SEQUENCE [LARGE SCALE GENOMIC DNA]</scope>
    <source>
        <strain evidence="8 9">JCM 31225</strain>
    </source>
</reference>
<feature type="transmembrane region" description="Helical" evidence="5">
    <location>
        <begin position="21"/>
        <end position="39"/>
    </location>
</feature>
<keyword evidence="9" id="KW-1185">Reference proteome</keyword>
<dbReference type="RefSeq" id="WP_212592415.1">
    <property type="nucleotide sequence ID" value="NZ_WSQA01000001.1"/>
</dbReference>
<evidence type="ECO:0000259" key="7">
    <source>
        <dbReference type="Pfam" id="PF13515"/>
    </source>
</evidence>
<dbReference type="AlphaFoldDB" id="A0A6N8KUU5"/>
<name>A0A6N8KUU5_9SPHI</name>
<dbReference type="InterPro" id="IPR049453">
    <property type="entry name" value="Memb_transporter_dom"/>
</dbReference>
<gene>
    <name evidence="8" type="ORF">GQF63_00495</name>
</gene>
<evidence type="ECO:0000256" key="1">
    <source>
        <dbReference type="ARBA" id="ARBA00004141"/>
    </source>
</evidence>
<dbReference type="Pfam" id="PF12805">
    <property type="entry name" value="FUSC-like"/>
    <property type="match status" value="1"/>
</dbReference>
<comment type="subcellular location">
    <subcellularLocation>
        <location evidence="1">Membrane</location>
        <topology evidence="1">Multi-pass membrane protein</topology>
    </subcellularLocation>
</comment>
<sequence length="678" mass="76396">MESALFPRIIRFFKTESSWDALRNILTILIPGLFLFFFWDGPIAIAFAVGTLLAALTDVPGNQADKRLTALYGIPLFFLTGLSISLALHYESWTIVLLLGIFGFLYTIIALLGFRINIVGNLALIVASFTIGLRPAGPFVFTFALTAGATCFYAVSLIQAYLFPHRSLSFAVEGGIQQMAKLIRLKIDCYNEAVPLHQIYRQLSALHIKVSDQLEAVRSILLRDKRLLEDQHPASKIWLAKLYQLVDLYELLMAIDNDYEHIRDTLKGGKTLILIRESLAILSKATARLRVKGRSRGFHAAKRERLEGLLQELETTALTENLQKKELTISIVNQLRQVANILQNIHIPHALEDNTWVANKDIANFAAPQHNWKTIVKNLSFKSAIFSYAVRMALLLMLGGLIGFLLPEYRYASWILLTIILVARPSYNITQKRNYQRIIGSLIGIAISLILLVCIQNICWLAAIAALCLYLFLLFNKPDYLVCVIFITITILLGQKIHEGSIQDLLGSRFAFTLLGSIFAVLGCLAIPINHYRSVAQNTDSLIQHFKSYLEKIKESYASANINYYDLRLLRKFTQASLAQSYDSLEQLEKEPIRGRYYKTDIIHFQTLAYRINALLVGLSIQMTKLGQSLPVEEMSERANYVAELIQEAELLSKKGYGLARSKRAAGWKIGKAEKLSS</sequence>
<feature type="domain" description="Integral membrane bound transporter" evidence="7">
    <location>
        <begin position="400"/>
        <end position="522"/>
    </location>
</feature>
<proteinExistence type="predicted"/>
<dbReference type="GO" id="GO:0016020">
    <property type="term" value="C:membrane"/>
    <property type="evidence" value="ECO:0007669"/>
    <property type="project" value="UniProtKB-SubCell"/>
</dbReference>
<feature type="transmembrane region" description="Helical" evidence="5">
    <location>
        <begin position="143"/>
        <end position="163"/>
    </location>
</feature>
<dbReference type="InterPro" id="IPR032692">
    <property type="entry name" value="YccS_N"/>
</dbReference>
<keyword evidence="3 5" id="KW-1133">Transmembrane helix</keyword>
<evidence type="ECO:0000256" key="3">
    <source>
        <dbReference type="ARBA" id="ARBA00022989"/>
    </source>
</evidence>
<organism evidence="8 9">
    <name type="scientific">Sphingobacterium humi</name>
    <dbReference type="NCBI Taxonomy" id="1796905"/>
    <lineage>
        <taxon>Bacteria</taxon>
        <taxon>Pseudomonadati</taxon>
        <taxon>Bacteroidota</taxon>
        <taxon>Sphingobacteriia</taxon>
        <taxon>Sphingobacteriales</taxon>
        <taxon>Sphingobacteriaceae</taxon>
        <taxon>Sphingobacterium</taxon>
    </lineage>
</organism>
<accession>A0A6N8KUU5</accession>
<feature type="transmembrane region" description="Helical" evidence="5">
    <location>
        <begin position="385"/>
        <end position="405"/>
    </location>
</feature>
<evidence type="ECO:0000313" key="9">
    <source>
        <dbReference type="Proteomes" id="UP000435036"/>
    </source>
</evidence>
<protein>
    <submittedName>
        <fullName evidence="8">FUSC family protein</fullName>
    </submittedName>
</protein>
<feature type="transmembrane region" description="Helical" evidence="5">
    <location>
        <begin position="442"/>
        <end position="473"/>
    </location>
</feature>
<dbReference type="Proteomes" id="UP000435036">
    <property type="component" value="Unassembled WGS sequence"/>
</dbReference>
<evidence type="ECO:0000256" key="4">
    <source>
        <dbReference type="ARBA" id="ARBA00023136"/>
    </source>
</evidence>
<evidence type="ECO:0000256" key="2">
    <source>
        <dbReference type="ARBA" id="ARBA00022692"/>
    </source>
</evidence>
<feature type="transmembrane region" description="Helical" evidence="5">
    <location>
        <begin position="411"/>
        <end position="430"/>
    </location>
</feature>
<feature type="transmembrane region" description="Helical" evidence="5">
    <location>
        <begin position="93"/>
        <end position="112"/>
    </location>
</feature>
<keyword evidence="4 5" id="KW-0472">Membrane</keyword>
<evidence type="ECO:0000259" key="6">
    <source>
        <dbReference type="Pfam" id="PF12805"/>
    </source>
</evidence>
<feature type="domain" description="Integral membrane protein YccS N-terminal" evidence="6">
    <location>
        <begin position="73"/>
        <end position="345"/>
    </location>
</feature>
<evidence type="ECO:0000256" key="5">
    <source>
        <dbReference type="SAM" id="Phobius"/>
    </source>
</evidence>
<feature type="transmembrane region" description="Helical" evidence="5">
    <location>
        <begin position="479"/>
        <end position="498"/>
    </location>
</feature>
<comment type="caution">
    <text evidence="8">The sequence shown here is derived from an EMBL/GenBank/DDBJ whole genome shotgun (WGS) entry which is preliminary data.</text>
</comment>
<keyword evidence="2 5" id="KW-0812">Transmembrane</keyword>
<dbReference type="Pfam" id="PF13515">
    <property type="entry name" value="FUSC_2"/>
    <property type="match status" value="1"/>
</dbReference>
<dbReference type="EMBL" id="WSQA01000001">
    <property type="protein sequence ID" value="MVZ60489.1"/>
    <property type="molecule type" value="Genomic_DNA"/>
</dbReference>
<feature type="transmembrane region" description="Helical" evidence="5">
    <location>
        <begin position="68"/>
        <end position="87"/>
    </location>
</feature>
<evidence type="ECO:0000313" key="8">
    <source>
        <dbReference type="EMBL" id="MVZ60489.1"/>
    </source>
</evidence>